<evidence type="ECO:0000313" key="14">
    <source>
        <dbReference type="Proteomes" id="UP000004816"/>
    </source>
</evidence>
<dbReference type="AlphaFoldDB" id="E5XRK1"/>
<evidence type="ECO:0000256" key="5">
    <source>
        <dbReference type="ARBA" id="ARBA00022984"/>
    </source>
</evidence>
<dbReference type="STRING" id="679197.HMPREF9336_02123"/>
<keyword evidence="5" id="KW-0573">Peptidoglycan synthesis</keyword>
<proteinExistence type="inferred from homology"/>
<keyword evidence="14" id="KW-1185">Reference proteome</keyword>
<feature type="binding site" evidence="8">
    <location>
        <position position="283"/>
    </location>
    <ligand>
        <name>substrate</name>
    </ligand>
</feature>
<dbReference type="PRINTS" id="PR00725">
    <property type="entry name" value="DADACBPTASE1"/>
</dbReference>
<dbReference type="Proteomes" id="UP000004816">
    <property type="component" value="Unassembled WGS sequence"/>
</dbReference>
<gene>
    <name evidence="13" type="ORF">HMPREF9336_02123</name>
</gene>
<evidence type="ECO:0000256" key="10">
    <source>
        <dbReference type="SAM" id="MobiDB-lite"/>
    </source>
</evidence>
<evidence type="ECO:0000256" key="1">
    <source>
        <dbReference type="ARBA" id="ARBA00007164"/>
    </source>
</evidence>
<evidence type="ECO:0000256" key="8">
    <source>
        <dbReference type="PIRSR" id="PIRSR618044-2"/>
    </source>
</evidence>
<feature type="chain" id="PRO_5003200436" description="Peptidase S11 D-alanyl-D-alanine carboxypeptidase A N-terminal domain-containing protein" evidence="11">
    <location>
        <begin position="24"/>
        <end position="399"/>
    </location>
</feature>
<dbReference type="GO" id="GO:0008360">
    <property type="term" value="P:regulation of cell shape"/>
    <property type="evidence" value="ECO:0007669"/>
    <property type="project" value="UniProtKB-KW"/>
</dbReference>
<dbReference type="InterPro" id="IPR018044">
    <property type="entry name" value="Peptidase_S11"/>
</dbReference>
<evidence type="ECO:0000259" key="12">
    <source>
        <dbReference type="Pfam" id="PF00768"/>
    </source>
</evidence>
<dbReference type="PANTHER" id="PTHR21581:SF33">
    <property type="entry name" value="D-ALANYL-D-ALANINE CARBOXYPEPTIDASE DACB"/>
    <property type="match status" value="1"/>
</dbReference>
<evidence type="ECO:0000256" key="2">
    <source>
        <dbReference type="ARBA" id="ARBA00022729"/>
    </source>
</evidence>
<feature type="domain" description="Peptidase S11 D-alanyl-D-alanine carboxypeptidase A N-terminal" evidence="12">
    <location>
        <begin position="86"/>
        <end position="307"/>
    </location>
</feature>
<evidence type="ECO:0000256" key="11">
    <source>
        <dbReference type="SAM" id="SignalP"/>
    </source>
</evidence>
<feature type="active site" description="Acyl-ester intermediate" evidence="7">
    <location>
        <position position="117"/>
    </location>
</feature>
<dbReference type="GO" id="GO:0006508">
    <property type="term" value="P:proteolysis"/>
    <property type="evidence" value="ECO:0007669"/>
    <property type="project" value="InterPro"/>
</dbReference>
<keyword evidence="4" id="KW-0133">Cell shape</keyword>
<dbReference type="InterPro" id="IPR012338">
    <property type="entry name" value="Beta-lactam/transpept-like"/>
</dbReference>
<comment type="similarity">
    <text evidence="1 9">Belongs to the peptidase S11 family.</text>
</comment>
<dbReference type="PANTHER" id="PTHR21581">
    <property type="entry name" value="D-ALANYL-D-ALANINE CARBOXYPEPTIDASE"/>
    <property type="match status" value="1"/>
</dbReference>
<dbReference type="GO" id="GO:0009252">
    <property type="term" value="P:peptidoglycan biosynthetic process"/>
    <property type="evidence" value="ECO:0007669"/>
    <property type="project" value="UniProtKB-KW"/>
</dbReference>
<feature type="active site" evidence="7">
    <location>
        <position position="174"/>
    </location>
</feature>
<accession>E5XRK1</accession>
<evidence type="ECO:0000256" key="6">
    <source>
        <dbReference type="ARBA" id="ARBA00023316"/>
    </source>
</evidence>
<protein>
    <recommendedName>
        <fullName evidence="12">Peptidase S11 D-alanyl-D-alanine carboxypeptidase A N-terminal domain-containing protein</fullName>
    </recommendedName>
</protein>
<keyword evidence="2 11" id="KW-0732">Signal</keyword>
<sequence>MQSLTAASLAMLAATTVAPLSWADPDDSHNAACAQRVTPPPAVDASEAPQPGHPELPPLPVPSPPIGGELLAACGVVQPAGSPALPEGPARGWLVADLDSGQVLAASDPHGRFRPASTIKTLLALAVLDELDPNHVVQLTDGDQTADEESQHPFIEPGGKYTVFELLEGALMVSSNGAANALARVLGAGGGVEAAVKKMNDLAGLLGAKDTRATTPSGVEAPGGPSTSSPYDLALIFRAAMKQDIFRKIVSQKSITMHGDPDDFPLVNDNAMLDDYPGMLGGKTGFTEDSQKTFVAAAERDGRRLVVTQMYGLNGATTFREQASALLDWGFALDPALGVGKLVNPAPKPVPPAPVPAAQQASSSSGATTTLLLVGILAGGLVLANREVQRRKDHTPTHA</sequence>
<dbReference type="SUPFAM" id="SSF56601">
    <property type="entry name" value="beta-lactamase/transpeptidase-like"/>
    <property type="match status" value="1"/>
</dbReference>
<dbReference type="GO" id="GO:0009002">
    <property type="term" value="F:serine-type D-Ala-D-Ala carboxypeptidase activity"/>
    <property type="evidence" value="ECO:0007669"/>
    <property type="project" value="InterPro"/>
</dbReference>
<evidence type="ECO:0000256" key="3">
    <source>
        <dbReference type="ARBA" id="ARBA00022801"/>
    </source>
</evidence>
<keyword evidence="3" id="KW-0378">Hydrolase</keyword>
<keyword evidence="6" id="KW-0961">Cell wall biogenesis/degradation</keyword>
<dbReference type="eggNOG" id="COG1686">
    <property type="taxonomic scope" value="Bacteria"/>
</dbReference>
<dbReference type="GO" id="GO:0071555">
    <property type="term" value="P:cell wall organization"/>
    <property type="evidence" value="ECO:0007669"/>
    <property type="project" value="UniProtKB-KW"/>
</dbReference>
<dbReference type="InterPro" id="IPR001967">
    <property type="entry name" value="Peptidase_S11_N"/>
</dbReference>
<dbReference type="Pfam" id="PF00768">
    <property type="entry name" value="Peptidase_S11"/>
    <property type="match status" value="1"/>
</dbReference>
<comment type="caution">
    <text evidence="13">The sequence shown here is derived from an EMBL/GenBank/DDBJ whole genome shotgun (WGS) entry which is preliminary data.</text>
</comment>
<name>E5XRK1_SEGRC</name>
<dbReference type="Gene3D" id="3.40.710.10">
    <property type="entry name" value="DD-peptidase/beta-lactamase superfamily"/>
    <property type="match status" value="1"/>
</dbReference>
<reference evidence="13 14" key="1">
    <citation type="journal article" date="2011" name="Stand. Genomic Sci.">
        <title>High quality draft genome sequence of Segniliparus rugosus CDC 945(T)= (ATCC BAA-974(T)).</title>
        <authorList>
            <person name="Earl A.M."/>
            <person name="Desjardins C.A."/>
            <person name="Fitzgerald M.G."/>
            <person name="Arachchi H.M."/>
            <person name="Zeng Q."/>
            <person name="Mehta T."/>
            <person name="Griggs A."/>
            <person name="Birren B.W."/>
            <person name="Toney N.C."/>
            <person name="Carr J."/>
            <person name="Posey J."/>
            <person name="Butler W.R."/>
        </authorList>
    </citation>
    <scope>NUCLEOTIDE SEQUENCE [LARGE SCALE GENOMIC DNA]</scope>
    <source>
        <strain evidence="14">ATCC BAA-974 / DSM 45345 / CCUG 50838 / CIP 108380 / JCM 13579 / CDC 945</strain>
    </source>
</reference>
<dbReference type="EMBL" id="ACZI02000002">
    <property type="protein sequence ID" value="EFV13019.1"/>
    <property type="molecule type" value="Genomic_DNA"/>
</dbReference>
<feature type="active site" description="Proton acceptor" evidence="7">
    <location>
        <position position="120"/>
    </location>
</feature>
<evidence type="ECO:0000256" key="9">
    <source>
        <dbReference type="RuleBase" id="RU004016"/>
    </source>
</evidence>
<evidence type="ECO:0000256" key="7">
    <source>
        <dbReference type="PIRSR" id="PIRSR618044-1"/>
    </source>
</evidence>
<feature type="signal peptide" evidence="11">
    <location>
        <begin position="1"/>
        <end position="23"/>
    </location>
</feature>
<dbReference type="HOGENOM" id="CLU_027070_3_0_11"/>
<evidence type="ECO:0000313" key="13">
    <source>
        <dbReference type="EMBL" id="EFV13019.1"/>
    </source>
</evidence>
<feature type="compositionally biased region" description="Pro residues" evidence="10">
    <location>
        <begin position="51"/>
        <end position="64"/>
    </location>
</feature>
<evidence type="ECO:0000256" key="4">
    <source>
        <dbReference type="ARBA" id="ARBA00022960"/>
    </source>
</evidence>
<organism evidence="13 14">
    <name type="scientific">Segniliparus rugosus (strain ATCC BAA-974 / DSM 45345 / CCUG 50838 / CIP 108380 / JCM 13579 / CDC 945)</name>
    <dbReference type="NCBI Taxonomy" id="679197"/>
    <lineage>
        <taxon>Bacteria</taxon>
        <taxon>Bacillati</taxon>
        <taxon>Actinomycetota</taxon>
        <taxon>Actinomycetes</taxon>
        <taxon>Mycobacteriales</taxon>
        <taxon>Segniliparaceae</taxon>
        <taxon>Segniliparus</taxon>
    </lineage>
</organism>
<feature type="region of interest" description="Disordered" evidence="10">
    <location>
        <begin position="39"/>
        <end position="64"/>
    </location>
</feature>